<dbReference type="InterPro" id="IPR024983">
    <property type="entry name" value="CHAT_dom"/>
</dbReference>
<protein>
    <recommendedName>
        <fullName evidence="1">CHAT domain-containing protein</fullName>
    </recommendedName>
</protein>
<dbReference type="HOGENOM" id="CLU_419001_0_0_11"/>
<evidence type="ECO:0000313" key="3">
    <source>
        <dbReference type="Proteomes" id="UP000000328"/>
    </source>
</evidence>
<dbReference type="KEGG" id="amd:AMED_5793"/>
<dbReference type="PATRIC" id="fig|749927.5.peg.6021"/>
<accession>A0A0H3D954</accession>
<dbReference type="eggNOG" id="COG4995">
    <property type="taxonomic scope" value="Bacteria"/>
</dbReference>
<reference evidence="2 3" key="1">
    <citation type="journal article" date="2010" name="Cell Res.">
        <title>Complete genome sequence of the rifamycin SV-producing Amycolatopsis mediterranei U32 revealed its genetic characteristics in phylogeny and metabolism.</title>
        <authorList>
            <person name="Zhao W."/>
            <person name="Zhong Y."/>
            <person name="Yuan H."/>
            <person name="Wang J."/>
            <person name="Zheng H."/>
            <person name="Wang Y."/>
            <person name="Cen X."/>
            <person name="Xu F."/>
            <person name="Bai J."/>
            <person name="Han X."/>
            <person name="Lu G."/>
            <person name="Zhu Y."/>
            <person name="Shao Z."/>
            <person name="Yan H."/>
            <person name="Li C."/>
            <person name="Peng N."/>
            <person name="Zhang Z."/>
            <person name="Zhang Y."/>
            <person name="Lin W."/>
            <person name="Fan Y."/>
            <person name="Qin Z."/>
            <person name="Hu Y."/>
            <person name="Zhu B."/>
            <person name="Wang S."/>
            <person name="Ding X."/>
            <person name="Zhao G.P."/>
        </authorList>
    </citation>
    <scope>NUCLEOTIDE SEQUENCE [LARGE SCALE GENOMIC DNA]</scope>
    <source>
        <strain evidence="3">U-32</strain>
    </source>
</reference>
<evidence type="ECO:0000259" key="1">
    <source>
        <dbReference type="Pfam" id="PF12770"/>
    </source>
</evidence>
<dbReference type="OrthoDB" id="4321286at2"/>
<dbReference type="RefSeq" id="WP_013227598.1">
    <property type="nucleotide sequence ID" value="NC_014318.1"/>
</dbReference>
<dbReference type="Proteomes" id="UP000000328">
    <property type="component" value="Chromosome"/>
</dbReference>
<dbReference type="Pfam" id="PF12770">
    <property type="entry name" value="CHAT"/>
    <property type="match status" value="1"/>
</dbReference>
<organism evidence="2 3">
    <name type="scientific">Amycolatopsis mediterranei (strain U-32)</name>
    <dbReference type="NCBI Taxonomy" id="749927"/>
    <lineage>
        <taxon>Bacteria</taxon>
        <taxon>Bacillati</taxon>
        <taxon>Actinomycetota</taxon>
        <taxon>Actinomycetes</taxon>
        <taxon>Pseudonocardiales</taxon>
        <taxon>Pseudonocardiaceae</taxon>
        <taxon>Amycolatopsis</taxon>
    </lineage>
</organism>
<dbReference type="AlphaFoldDB" id="A0A0H3D954"/>
<dbReference type="EMBL" id="CP002000">
    <property type="protein sequence ID" value="ADJ47540.1"/>
    <property type="molecule type" value="Genomic_DNA"/>
</dbReference>
<sequence>MTDEVALAALGEVLSRRCWSTQQRDDAESAQRIIDEIARSDIDKTVLVALLGGVRAAFLPDELTDELAEAAATSARQLMPTRLADTERLAVAAALGVLADSGRPARRTADFVAVALSAHHIEQDQLGRWAAERALAAADDLTPSQETAAAFVLALISQDRADILRAYELAATLPPDDPRARQAERLRATLHPDLPSQLEPAGDAVRAGNREAAARSLAEDFGRLHDETGNPVVGGLAEAMAALGEREVDVEAARRGLTTVVRALRSRQRYGQVPAVARTGIDMIASMLTIDATAATADLLAEFLEALADAGLSDIVLDEHLDVLPALVQARFADVASALPTWPDLAGCVHGLRGRPALLLRRQRMFATKNASVLSMYVEPPDSVAIKSTLLTDADAAVLRRFGRARPAELRATDLREVNRLISSLLPAALLERLADAGRQPIVIVPDGELWSLPWQAAPVFDDVTVALTPSLSVHARLAPTSGVVRTVVTLIDPGVEGADEVSAALEAAQRSGTLTVAHYSPGVTQTCDLLLVFAHGEGTGLSFRTGTAAQPVPALQVATEVKAGAAVVAACRALAAPPVSFPITLPSAMLLSGFSTVIGGLWLLPAEPTARIVADLIHRLASGTELVTALTAARASVPDLLDQRWGLAVHGLT</sequence>
<dbReference type="GeneID" id="92873463"/>
<feature type="domain" description="CHAT" evidence="1">
    <location>
        <begin position="419"/>
        <end position="638"/>
    </location>
</feature>
<proteinExistence type="predicted"/>
<evidence type="ECO:0000313" key="2">
    <source>
        <dbReference type="EMBL" id="ADJ47540.1"/>
    </source>
</evidence>
<gene>
    <name evidence="2" type="ordered locus">AMED_5793</name>
</gene>
<name>A0A0H3D954_AMYMU</name>